<dbReference type="InterPro" id="IPR004551">
    <property type="entry name" value="Dphthn_synthase"/>
</dbReference>
<dbReference type="InterPro" id="IPR014777">
    <property type="entry name" value="4pyrrole_Mease_sub1"/>
</dbReference>
<gene>
    <name evidence="2" type="ORF">NCGR_LOCUS7211</name>
</gene>
<evidence type="ECO:0008006" key="4">
    <source>
        <dbReference type="Google" id="ProtNLM"/>
    </source>
</evidence>
<organism evidence="2 3">
    <name type="scientific">Miscanthus lutarioriparius</name>
    <dbReference type="NCBI Taxonomy" id="422564"/>
    <lineage>
        <taxon>Eukaryota</taxon>
        <taxon>Viridiplantae</taxon>
        <taxon>Streptophyta</taxon>
        <taxon>Embryophyta</taxon>
        <taxon>Tracheophyta</taxon>
        <taxon>Spermatophyta</taxon>
        <taxon>Magnoliopsida</taxon>
        <taxon>Liliopsida</taxon>
        <taxon>Poales</taxon>
        <taxon>Poaceae</taxon>
        <taxon>PACMAD clade</taxon>
        <taxon>Panicoideae</taxon>
        <taxon>Andropogonodae</taxon>
        <taxon>Andropogoneae</taxon>
        <taxon>Saccharinae</taxon>
        <taxon>Miscanthus</taxon>
    </lineage>
</organism>
<dbReference type="Gene3D" id="3.40.1010.10">
    <property type="entry name" value="Cobalt-precorrin-4 Transmethylase, Domain 1"/>
    <property type="match status" value="2"/>
</dbReference>
<name>A0A811MW82_9POAL</name>
<evidence type="ECO:0000256" key="1">
    <source>
        <dbReference type="SAM" id="MobiDB-lite"/>
    </source>
</evidence>
<dbReference type="InterPro" id="IPR035996">
    <property type="entry name" value="4pyrrol_Methylase_sf"/>
</dbReference>
<accession>A0A811MW82</accession>
<reference evidence="2" key="1">
    <citation type="submission" date="2020-10" db="EMBL/GenBank/DDBJ databases">
        <authorList>
            <person name="Han B."/>
            <person name="Lu T."/>
            <person name="Zhao Q."/>
            <person name="Huang X."/>
            <person name="Zhao Y."/>
        </authorList>
    </citation>
    <scope>NUCLEOTIDE SEQUENCE</scope>
</reference>
<dbReference type="PANTHER" id="PTHR10882:SF0">
    <property type="entry name" value="DIPHTHINE METHYL ESTER SYNTHASE"/>
    <property type="match status" value="1"/>
</dbReference>
<evidence type="ECO:0000313" key="2">
    <source>
        <dbReference type="EMBL" id="CAD6211219.1"/>
    </source>
</evidence>
<comment type="caution">
    <text evidence="2">The sequence shown here is derived from an EMBL/GenBank/DDBJ whole genome shotgun (WGS) entry which is preliminary data.</text>
</comment>
<feature type="region of interest" description="Disordered" evidence="1">
    <location>
        <begin position="90"/>
        <end position="111"/>
    </location>
</feature>
<dbReference type="SUPFAM" id="SSF53790">
    <property type="entry name" value="Tetrapyrrole methylase"/>
    <property type="match status" value="1"/>
</dbReference>
<protein>
    <recommendedName>
        <fullName evidence="4">Diphthine methyl ester synthase</fullName>
    </recommendedName>
</protein>
<dbReference type="AlphaFoldDB" id="A0A811MW82"/>
<feature type="compositionally biased region" description="Basic and acidic residues" evidence="1">
    <location>
        <begin position="90"/>
        <end position="101"/>
    </location>
</feature>
<dbReference type="UniPathway" id="UPA00559"/>
<dbReference type="GO" id="GO:0017183">
    <property type="term" value="P:protein histidyl modification to diphthamide"/>
    <property type="evidence" value="ECO:0007669"/>
    <property type="project" value="UniProtKB-UniPathway"/>
</dbReference>
<dbReference type="OrthoDB" id="2516at2759"/>
<proteinExistence type="predicted"/>
<sequence length="291" mass="31455">MLYIVGLGLGLGDERGVTVWGLDAVRRCARVYMEAYTALLVLGPDPPSRLDNLVRAFSIRAADRLFAQKPALTQAVALALPRRVLPAGEAVREGDHGRRQGDGGGGARRPGSALEAAGADIAFLVVGHPFGSDEPFRKAAHTDLVVRAKRMGIQVKVIDSASVVNAVGAIRDQFYPAIVNNRWLGLHTLCLLVMSNSRGTKVYEPPRFMTVNTAISQLLELLEMRGEPEPVYDADSLCIGVARLGSDDERILAGPMGKLVDADFGPPPHCLVIVGETTPEEEEMLEFYMIK</sequence>
<evidence type="ECO:0000313" key="3">
    <source>
        <dbReference type="Proteomes" id="UP000604825"/>
    </source>
</evidence>
<dbReference type="Proteomes" id="UP000604825">
    <property type="component" value="Unassembled WGS sequence"/>
</dbReference>
<dbReference type="GO" id="GO:0008168">
    <property type="term" value="F:methyltransferase activity"/>
    <property type="evidence" value="ECO:0007669"/>
    <property type="project" value="InterPro"/>
</dbReference>
<dbReference type="PANTHER" id="PTHR10882">
    <property type="entry name" value="DIPHTHINE SYNTHASE"/>
    <property type="match status" value="1"/>
</dbReference>
<keyword evidence="3" id="KW-1185">Reference proteome</keyword>
<dbReference type="InterPro" id="IPR014776">
    <property type="entry name" value="4pyrrole_Mease_sub2"/>
</dbReference>
<dbReference type="CDD" id="cd11647">
    <property type="entry name" value="DHP5_DphB"/>
    <property type="match status" value="1"/>
</dbReference>
<dbReference type="EMBL" id="CAJGYO010000002">
    <property type="protein sequence ID" value="CAD6211219.1"/>
    <property type="molecule type" value="Genomic_DNA"/>
</dbReference>
<dbReference type="Gene3D" id="3.30.950.10">
    <property type="entry name" value="Methyltransferase, Cobalt-precorrin-4 Transmethylase, Domain 2"/>
    <property type="match status" value="1"/>
</dbReference>